<sequence length="378" mass="42765">MKGRFAIRGCSQSTKNEEIIDSSSSVCGLLSLPDEVALNCMAQVSRLDLAAVAMASKRHRSLVVSPELWDVRCRMGSMEASLYVLMQIFPDPSPRWFILHPVQRRLKPVKSSLYADPETGSCFVVLDWGICTIGGLKNGKPTPEVSFFDCFEHKVYLFPPMKMARCGASASLIDKKIYVFGGCWDVADSSNWVEVFDFKTLTWDFLFVFTPKMPLNIQQSVVMIQDKEKEVYAVDEDGQHFSFSPSKCILVPNGKTDSNPEYRNDWLSFGPYLLCRGIGGRILWCFPYQFDWKEVKGLEELQQRCGCDDIIKLCFNSATTIAIFWKARPQALLELWYAKISLEKRIEGDLWGEMEFSGPVLSDSSTCVNFLHAACVYG</sequence>
<feature type="domain" description="F-box" evidence="1">
    <location>
        <begin position="26"/>
        <end position="72"/>
    </location>
</feature>
<organism evidence="2 3">
    <name type="scientific">Cardamine amara subsp. amara</name>
    <dbReference type="NCBI Taxonomy" id="228776"/>
    <lineage>
        <taxon>Eukaryota</taxon>
        <taxon>Viridiplantae</taxon>
        <taxon>Streptophyta</taxon>
        <taxon>Embryophyta</taxon>
        <taxon>Tracheophyta</taxon>
        <taxon>Spermatophyta</taxon>
        <taxon>Magnoliopsida</taxon>
        <taxon>eudicotyledons</taxon>
        <taxon>Gunneridae</taxon>
        <taxon>Pentapetalae</taxon>
        <taxon>rosids</taxon>
        <taxon>malvids</taxon>
        <taxon>Brassicales</taxon>
        <taxon>Brassicaceae</taxon>
        <taxon>Cardamineae</taxon>
        <taxon>Cardamine</taxon>
    </lineage>
</organism>
<evidence type="ECO:0000313" key="3">
    <source>
        <dbReference type="Proteomes" id="UP001558713"/>
    </source>
</evidence>
<dbReference type="PROSITE" id="PS50181">
    <property type="entry name" value="FBOX"/>
    <property type="match status" value="1"/>
</dbReference>
<keyword evidence="3" id="KW-1185">Reference proteome</keyword>
<evidence type="ECO:0000259" key="1">
    <source>
        <dbReference type="PROSITE" id="PS50181"/>
    </source>
</evidence>
<dbReference type="AlphaFoldDB" id="A0ABD1B8B6"/>
<dbReference type="EMBL" id="JBANAX010000456">
    <property type="protein sequence ID" value="KAL1208165.1"/>
    <property type="molecule type" value="Genomic_DNA"/>
</dbReference>
<proteinExistence type="predicted"/>
<dbReference type="Proteomes" id="UP001558713">
    <property type="component" value="Unassembled WGS sequence"/>
</dbReference>
<dbReference type="Pfam" id="PF00646">
    <property type="entry name" value="F-box"/>
    <property type="match status" value="1"/>
</dbReference>
<dbReference type="SUPFAM" id="SSF81383">
    <property type="entry name" value="F-box domain"/>
    <property type="match status" value="1"/>
</dbReference>
<evidence type="ECO:0000313" key="2">
    <source>
        <dbReference type="EMBL" id="KAL1208165.1"/>
    </source>
</evidence>
<dbReference type="InterPro" id="IPR015915">
    <property type="entry name" value="Kelch-typ_b-propeller"/>
</dbReference>
<dbReference type="InterPro" id="IPR036047">
    <property type="entry name" value="F-box-like_dom_sf"/>
</dbReference>
<gene>
    <name evidence="2" type="ORF">V5N11_034885</name>
</gene>
<reference evidence="2 3" key="1">
    <citation type="submission" date="2024-04" db="EMBL/GenBank/DDBJ databases">
        <title>Genome assembly C_amara_ONT_v2.</title>
        <authorList>
            <person name="Yant L."/>
            <person name="Moore C."/>
            <person name="Slenker M."/>
        </authorList>
    </citation>
    <scope>NUCLEOTIDE SEQUENCE [LARGE SCALE GENOMIC DNA]</scope>
    <source>
        <tissue evidence="2">Leaf</tissue>
    </source>
</reference>
<accession>A0ABD1B8B6</accession>
<dbReference type="SUPFAM" id="SSF117281">
    <property type="entry name" value="Kelch motif"/>
    <property type="match status" value="1"/>
</dbReference>
<dbReference type="InterPro" id="IPR050354">
    <property type="entry name" value="F-box/kelch-repeat_ARATH"/>
</dbReference>
<dbReference type="Pfam" id="PF25210">
    <property type="entry name" value="Kelch_FKB95"/>
    <property type="match status" value="1"/>
</dbReference>
<dbReference type="InterPro" id="IPR001810">
    <property type="entry name" value="F-box_dom"/>
</dbReference>
<dbReference type="InterPro" id="IPR057499">
    <property type="entry name" value="Kelch_FKB95"/>
</dbReference>
<dbReference type="PANTHER" id="PTHR24414:SF115">
    <property type="entry name" value="F-BOX DOMAIN-CONTAINING PROTEIN"/>
    <property type="match status" value="1"/>
</dbReference>
<dbReference type="PANTHER" id="PTHR24414">
    <property type="entry name" value="F-BOX/KELCH-REPEAT PROTEIN SKIP4"/>
    <property type="match status" value="1"/>
</dbReference>
<dbReference type="Gene3D" id="2.120.10.80">
    <property type="entry name" value="Kelch-type beta propeller"/>
    <property type="match status" value="1"/>
</dbReference>
<name>A0ABD1B8B6_CARAN</name>
<protein>
    <submittedName>
        <fullName evidence="2">F-box/kelch-repeat protein</fullName>
    </submittedName>
</protein>
<comment type="caution">
    <text evidence="2">The sequence shown here is derived from an EMBL/GenBank/DDBJ whole genome shotgun (WGS) entry which is preliminary data.</text>
</comment>